<dbReference type="PANTHER" id="PTHR48090">
    <property type="entry name" value="UNDECAPRENYL-PHOSPHATE 4-DEOXY-4-FORMAMIDO-L-ARABINOSE TRANSFERASE-RELATED"/>
    <property type="match status" value="1"/>
</dbReference>
<reference evidence="10 11" key="1">
    <citation type="submission" date="2019-02" db="EMBL/GenBank/DDBJ databases">
        <title>Prokaryotic population dynamics and viral predation in marine succession experiment using metagenomics: the confinement effect.</title>
        <authorList>
            <person name="Haro-Moreno J.M."/>
            <person name="Rodriguez-Valera F."/>
            <person name="Lopez-Perez M."/>
        </authorList>
    </citation>
    <scope>NUCLEOTIDE SEQUENCE [LARGE SCALE GENOMIC DNA]</scope>
    <source>
        <strain evidence="10">MED-G159</strain>
    </source>
</reference>
<evidence type="ECO:0000256" key="7">
    <source>
        <dbReference type="ARBA" id="ARBA00023136"/>
    </source>
</evidence>
<keyword evidence="3 10" id="KW-0808">Transferase</keyword>
<feature type="domain" description="Glycosyltransferase 2-like" evidence="9">
    <location>
        <begin position="8"/>
        <end position="171"/>
    </location>
</feature>
<dbReference type="Gene3D" id="3.90.550.10">
    <property type="entry name" value="Spore Coat Polysaccharide Biosynthesis Protein SpsA, Chain A"/>
    <property type="match status" value="1"/>
</dbReference>
<keyword evidence="7 8" id="KW-0472">Membrane</keyword>
<comment type="caution">
    <text evidence="10">The sequence shown here is derived from an EMBL/GenBank/DDBJ whole genome shotgun (WGS) entry which is preliminary data.</text>
</comment>
<evidence type="ECO:0000256" key="4">
    <source>
        <dbReference type="ARBA" id="ARBA00022692"/>
    </source>
</evidence>
<evidence type="ECO:0000256" key="2">
    <source>
        <dbReference type="ARBA" id="ARBA00022676"/>
    </source>
</evidence>
<dbReference type="AlphaFoldDB" id="A0A520N013"/>
<feature type="transmembrane region" description="Helical" evidence="8">
    <location>
        <begin position="274"/>
        <end position="295"/>
    </location>
</feature>
<evidence type="ECO:0000256" key="1">
    <source>
        <dbReference type="ARBA" id="ARBA00022475"/>
    </source>
</evidence>
<dbReference type="EMBL" id="SHBE01000002">
    <property type="protein sequence ID" value="RZO26818.1"/>
    <property type="molecule type" value="Genomic_DNA"/>
</dbReference>
<name>A0A520N013_9GAMM</name>
<evidence type="ECO:0000259" key="9">
    <source>
        <dbReference type="Pfam" id="PF00535"/>
    </source>
</evidence>
<keyword evidence="4 8" id="KW-0812">Transmembrane</keyword>
<dbReference type="CDD" id="cd04187">
    <property type="entry name" value="DPM1_like_bac"/>
    <property type="match status" value="1"/>
</dbReference>
<dbReference type="InterPro" id="IPR029044">
    <property type="entry name" value="Nucleotide-diphossugar_trans"/>
</dbReference>
<dbReference type="InterPro" id="IPR050256">
    <property type="entry name" value="Glycosyltransferase_2"/>
</dbReference>
<sequence length="329" mass="37356">MDRKIDVTIVSPVFNEEENIVPFTQSVINVMNDAGWSWELILVDDGSTDGTEKNLKDCLKLNTNVRTLTLSKNFGQTPAIQAGFDRSKSKYLITLDSDLQNDPKDIPRLLNKLIDEELDLVVGWRKDRKDNYLLRNFPSQVANKIIGAITKVKLNDYGCSLKAYRSEILNEVKLFGEMHRFIPAWMATKIPPHKISQLEVQHHARVAGISKYGISRTFRVFVDLISVYFFMRFFSRPGHFFGLIGLVLSTIGALMLIHLFIMKLFYGMDIGDRPLLIAGTLLVVVGVQFISLGVIGEILSRTYFAASKEKSYFIRKDSSDHSAEKDIQQ</sequence>
<dbReference type="Pfam" id="PF00535">
    <property type="entry name" value="Glycos_transf_2"/>
    <property type="match status" value="1"/>
</dbReference>
<proteinExistence type="predicted"/>
<evidence type="ECO:0000256" key="5">
    <source>
        <dbReference type="ARBA" id="ARBA00022985"/>
    </source>
</evidence>
<organism evidence="10 11">
    <name type="scientific">SAR86 cluster bacterium</name>
    <dbReference type="NCBI Taxonomy" id="2030880"/>
    <lineage>
        <taxon>Bacteria</taxon>
        <taxon>Pseudomonadati</taxon>
        <taxon>Pseudomonadota</taxon>
        <taxon>Gammaproteobacteria</taxon>
        <taxon>SAR86 cluster</taxon>
    </lineage>
</organism>
<evidence type="ECO:0000313" key="11">
    <source>
        <dbReference type="Proteomes" id="UP000315825"/>
    </source>
</evidence>
<gene>
    <name evidence="10" type="ORF">EVA92_01290</name>
</gene>
<keyword evidence="5" id="KW-0448">Lipopolysaccharide biosynthesis</keyword>
<dbReference type="Proteomes" id="UP000315825">
    <property type="component" value="Unassembled WGS sequence"/>
</dbReference>
<dbReference type="GO" id="GO:0005886">
    <property type="term" value="C:plasma membrane"/>
    <property type="evidence" value="ECO:0007669"/>
    <property type="project" value="TreeGrafter"/>
</dbReference>
<keyword evidence="1" id="KW-1003">Cell membrane</keyword>
<dbReference type="PANTHER" id="PTHR48090:SF3">
    <property type="entry name" value="UNDECAPRENYL-PHOSPHATE 4-DEOXY-4-FORMAMIDO-L-ARABINOSE TRANSFERASE"/>
    <property type="match status" value="1"/>
</dbReference>
<evidence type="ECO:0000256" key="6">
    <source>
        <dbReference type="ARBA" id="ARBA00022989"/>
    </source>
</evidence>
<dbReference type="GO" id="GO:0009103">
    <property type="term" value="P:lipopolysaccharide biosynthetic process"/>
    <property type="evidence" value="ECO:0007669"/>
    <property type="project" value="UniProtKB-KW"/>
</dbReference>
<protein>
    <submittedName>
        <fullName evidence="10">Glycosyltransferase</fullName>
    </submittedName>
</protein>
<accession>A0A520N013</accession>
<feature type="transmembrane region" description="Helical" evidence="8">
    <location>
        <begin position="240"/>
        <end position="262"/>
    </location>
</feature>
<keyword evidence="6 8" id="KW-1133">Transmembrane helix</keyword>
<keyword evidence="2" id="KW-0328">Glycosyltransferase</keyword>
<dbReference type="GO" id="GO:0016757">
    <property type="term" value="F:glycosyltransferase activity"/>
    <property type="evidence" value="ECO:0007669"/>
    <property type="project" value="UniProtKB-KW"/>
</dbReference>
<dbReference type="InterPro" id="IPR001173">
    <property type="entry name" value="Glyco_trans_2-like"/>
</dbReference>
<evidence type="ECO:0000256" key="8">
    <source>
        <dbReference type="SAM" id="Phobius"/>
    </source>
</evidence>
<dbReference type="SUPFAM" id="SSF53448">
    <property type="entry name" value="Nucleotide-diphospho-sugar transferases"/>
    <property type="match status" value="1"/>
</dbReference>
<evidence type="ECO:0000256" key="3">
    <source>
        <dbReference type="ARBA" id="ARBA00022679"/>
    </source>
</evidence>
<evidence type="ECO:0000313" key="10">
    <source>
        <dbReference type="EMBL" id="RZO26818.1"/>
    </source>
</evidence>